<feature type="region of interest" description="Disordered" evidence="1">
    <location>
        <begin position="416"/>
        <end position="449"/>
    </location>
</feature>
<protein>
    <recommendedName>
        <fullName evidence="2">NLP1-9 GAF domain-containing protein</fullName>
    </recommendedName>
</protein>
<accession>A0AAD5C5J6</accession>
<keyword evidence="4" id="KW-1185">Reference proteome</keyword>
<dbReference type="Proteomes" id="UP001206925">
    <property type="component" value="Unassembled WGS sequence"/>
</dbReference>
<feature type="compositionally biased region" description="Polar residues" evidence="1">
    <location>
        <begin position="425"/>
        <end position="441"/>
    </location>
</feature>
<dbReference type="AlphaFoldDB" id="A0AAD5C5J6"/>
<dbReference type="GO" id="GO:0003700">
    <property type="term" value="F:DNA-binding transcription factor activity"/>
    <property type="evidence" value="ECO:0007669"/>
    <property type="project" value="InterPro"/>
</dbReference>
<evidence type="ECO:0000259" key="2">
    <source>
        <dbReference type="Pfam" id="PF22922"/>
    </source>
</evidence>
<evidence type="ECO:0000256" key="1">
    <source>
        <dbReference type="SAM" id="MobiDB-lite"/>
    </source>
</evidence>
<evidence type="ECO:0000313" key="3">
    <source>
        <dbReference type="EMBL" id="KAI7734509.1"/>
    </source>
</evidence>
<gene>
    <name evidence="3" type="ORF">M8C21_004365</name>
</gene>
<proteinExistence type="predicted"/>
<sequence>MMLDDLTICMLGDPTRSYPGRQASWIHLHNNGQYDEHDALNLKIHSAFEAVKSFPFKRIIFQFWRPQTEGGRRVLESSRNAYAFAPCDRLLKNKYWGRCMKYKYSIDEGEDNPDWIISGGPVATAFLNRSLEVVLDLRAYRGSPLVDYGLECGLTCCVMVPVFYGGSSECLGVVECSMKHRGLLVPIVYELKRELERVGFSIYHLQGSWPYKTISGDLEAAKSEIENAIEIACESHALTLGQVWIPYESDASQMFLVKVSGYSVDSNENRLSFVKDFYDKFDVIYLKTGEGLAWKTIQTYQPHLCRNIYKLNDNRGILALLSSNAKSKCASFVICLRSTHTGDLDYAFEFFWPIGRNHFIMMETLLLTLRKCLPSFKCASGEQLGDELFVVDVENSSTSTLVKIFQGNKLSETRTWAGMKRKSTDSQSDLNQSNQYPSTNPEGEDDNEDDDDLAILAAYRNQSLLFYLPSSSTFENVMEKLRNEFELDPAQTYKVEYEVAPGQWSSLVCLESCRRIEDMDVTKLRVVPNCIEVGFRWITNS</sequence>
<name>A0AAD5C5J6_AMBAR</name>
<organism evidence="3 4">
    <name type="scientific">Ambrosia artemisiifolia</name>
    <name type="common">Common ragweed</name>
    <dbReference type="NCBI Taxonomy" id="4212"/>
    <lineage>
        <taxon>Eukaryota</taxon>
        <taxon>Viridiplantae</taxon>
        <taxon>Streptophyta</taxon>
        <taxon>Embryophyta</taxon>
        <taxon>Tracheophyta</taxon>
        <taxon>Spermatophyta</taxon>
        <taxon>Magnoliopsida</taxon>
        <taxon>eudicotyledons</taxon>
        <taxon>Gunneridae</taxon>
        <taxon>Pentapetalae</taxon>
        <taxon>asterids</taxon>
        <taxon>campanulids</taxon>
        <taxon>Asterales</taxon>
        <taxon>Asteraceae</taxon>
        <taxon>Asteroideae</taxon>
        <taxon>Heliantheae alliance</taxon>
        <taxon>Heliantheae</taxon>
        <taxon>Ambrosia</taxon>
    </lineage>
</organism>
<dbReference type="InterPro" id="IPR045012">
    <property type="entry name" value="NLP"/>
</dbReference>
<comment type="caution">
    <text evidence="3">The sequence shown here is derived from an EMBL/GenBank/DDBJ whole genome shotgun (WGS) entry which is preliminary data.</text>
</comment>
<evidence type="ECO:0000313" key="4">
    <source>
        <dbReference type="Proteomes" id="UP001206925"/>
    </source>
</evidence>
<dbReference type="InterPro" id="IPR055081">
    <property type="entry name" value="NLP1-9_GAF"/>
</dbReference>
<feature type="domain" description="NLP1-9 GAF" evidence="2">
    <location>
        <begin position="218"/>
        <end position="375"/>
    </location>
</feature>
<dbReference type="EMBL" id="JAMZMK010009706">
    <property type="protein sequence ID" value="KAI7734509.1"/>
    <property type="molecule type" value="Genomic_DNA"/>
</dbReference>
<reference evidence="3" key="1">
    <citation type="submission" date="2022-06" db="EMBL/GenBank/DDBJ databases">
        <title>Uncovering the hologenomic basis of an extraordinary plant invasion.</title>
        <authorList>
            <person name="Bieker V.C."/>
            <person name="Martin M.D."/>
            <person name="Gilbert T."/>
            <person name="Hodgins K."/>
            <person name="Battlay P."/>
            <person name="Petersen B."/>
            <person name="Wilson J."/>
        </authorList>
    </citation>
    <scope>NUCLEOTIDE SEQUENCE</scope>
    <source>
        <strain evidence="3">AA19_3_7</strain>
        <tissue evidence="3">Leaf</tissue>
    </source>
</reference>
<dbReference type="PANTHER" id="PTHR32002">
    <property type="entry name" value="PROTEIN NLP8"/>
    <property type="match status" value="1"/>
</dbReference>
<dbReference type="Pfam" id="PF22922">
    <property type="entry name" value="GAF_NLP"/>
    <property type="match status" value="1"/>
</dbReference>
<dbReference type="PANTHER" id="PTHR32002:SF49">
    <property type="entry name" value="BILE ACID:SODIUM SYMPORTER_ARSENICAL RESISTANCE PROTEIN ACR3-RELATED"/>
    <property type="match status" value="1"/>
</dbReference>